<gene>
    <name evidence="1" type="ORF">IRY55_07825</name>
</gene>
<evidence type="ECO:0000313" key="2">
    <source>
        <dbReference type="Proteomes" id="UP000622653"/>
    </source>
</evidence>
<evidence type="ECO:0000313" key="1">
    <source>
        <dbReference type="EMBL" id="MBF4501267.1"/>
    </source>
</evidence>
<dbReference type="EMBL" id="JADKPV010000003">
    <property type="protein sequence ID" value="MBF4501267.1"/>
    <property type="molecule type" value="Genomic_DNA"/>
</dbReference>
<protein>
    <submittedName>
        <fullName evidence="1">Uncharacterized protein</fullName>
    </submittedName>
</protein>
<accession>A0A8J7G4U3</accession>
<organism evidence="1 2">
    <name type="scientific">Savagea serpentis</name>
    <dbReference type="NCBI Taxonomy" id="2785297"/>
    <lineage>
        <taxon>Bacteria</taxon>
        <taxon>Bacillati</taxon>
        <taxon>Bacillota</taxon>
        <taxon>Bacilli</taxon>
        <taxon>Bacillales</taxon>
        <taxon>Caryophanaceae</taxon>
        <taxon>Savagea</taxon>
    </lineage>
</organism>
<proteinExistence type="predicted"/>
<name>A0A8J7G4U3_9BACL</name>
<dbReference type="Proteomes" id="UP000622653">
    <property type="component" value="Unassembled WGS sequence"/>
</dbReference>
<reference evidence="1" key="1">
    <citation type="submission" date="2020-11" db="EMBL/GenBank/DDBJ databases">
        <title>Multidrug resistant novel bacterium Savagea serpentis sp. nov., isolated from the scats of a vine snake (Ahaetulla nasuta).</title>
        <authorList>
            <person name="Venkata Ramana V."/>
            <person name="Vikas Patil S."/>
            <person name="Yogita Lugani V."/>
        </authorList>
    </citation>
    <scope>NUCLEOTIDE SEQUENCE</scope>
    <source>
        <strain evidence="1">SN6</strain>
    </source>
</reference>
<sequence>MEQVRWSEIDLDFIEGVKNALRRKMNGVGYEEKFQASDFLVRFKEEPLYIYHFDEAYWAEYIFKGDVE</sequence>
<comment type="caution">
    <text evidence="1">The sequence shown here is derived from an EMBL/GenBank/DDBJ whole genome shotgun (WGS) entry which is preliminary data.</text>
</comment>
<keyword evidence="2" id="KW-1185">Reference proteome</keyword>
<dbReference type="AlphaFoldDB" id="A0A8J7G4U3"/>
<dbReference type="RefSeq" id="WP_194562752.1">
    <property type="nucleotide sequence ID" value="NZ_JADKPV010000003.1"/>
</dbReference>